<dbReference type="Pfam" id="PF13229">
    <property type="entry name" value="Beta_helix"/>
    <property type="match status" value="1"/>
</dbReference>
<dbReference type="RefSeq" id="WP_184904934.1">
    <property type="nucleotide sequence ID" value="NZ_JACHMX010000001.1"/>
</dbReference>
<name>A0A841BBJ2_9PSEU</name>
<dbReference type="AlphaFoldDB" id="A0A841BBJ2"/>
<evidence type="ECO:0000313" key="3">
    <source>
        <dbReference type="EMBL" id="MBB5858199.1"/>
    </source>
</evidence>
<organism evidence="3 4">
    <name type="scientific">Amycolatopsis umgeniensis</name>
    <dbReference type="NCBI Taxonomy" id="336628"/>
    <lineage>
        <taxon>Bacteria</taxon>
        <taxon>Bacillati</taxon>
        <taxon>Actinomycetota</taxon>
        <taxon>Actinomycetes</taxon>
        <taxon>Pseudonocardiales</taxon>
        <taxon>Pseudonocardiaceae</taxon>
        <taxon>Amycolatopsis</taxon>
    </lineage>
</organism>
<evidence type="ECO:0000259" key="2">
    <source>
        <dbReference type="Pfam" id="PF13229"/>
    </source>
</evidence>
<dbReference type="InterPro" id="IPR006626">
    <property type="entry name" value="PbH1"/>
</dbReference>
<dbReference type="InterPro" id="IPR059226">
    <property type="entry name" value="Choice_anch_Q_dom"/>
</dbReference>
<protein>
    <submittedName>
        <fullName evidence="3">Nitrous oxidase accessory protein NosD</fullName>
    </submittedName>
</protein>
<proteinExistence type="predicted"/>
<reference evidence="3 4" key="1">
    <citation type="submission" date="2020-08" db="EMBL/GenBank/DDBJ databases">
        <title>Sequencing the genomes of 1000 actinobacteria strains.</title>
        <authorList>
            <person name="Klenk H.-P."/>
        </authorList>
    </citation>
    <scope>NUCLEOTIDE SEQUENCE [LARGE SCALE GENOMIC DNA]</scope>
    <source>
        <strain evidence="3 4">DSM 45272</strain>
    </source>
</reference>
<dbReference type="SMART" id="SM00710">
    <property type="entry name" value="PbH1"/>
    <property type="match status" value="7"/>
</dbReference>
<dbReference type="SUPFAM" id="SSF51126">
    <property type="entry name" value="Pectin lyase-like"/>
    <property type="match status" value="1"/>
</dbReference>
<sequence length="401" mass="41668">MTASLMTASLLTTGTSSAEALTRDVLPPVSGRTLTVGPDGEYPTVQAAADAARPGDNVQIAAGVHTGGLSIKTSGSPGEYITFYGQGGTAVVNGRGGSRGLLALGNHSWLRFVDMTFAGSRGFGAYADGAHDLIFRNFGINGSQDGGLVLLDTADVVVDGCEIQGTNARGTSAAHEALTLGHGSRDIEVKHCRVHDNGEEGIDVKYTDNAGISIHDNASSNNRGPNIYVDTASDVEVYNNVASGTKNDTKSGIALAVEDYTGNRALDNVRVYNNVSSGNAQAGLSFWVQSSGTMSDVRVVNNTFYDNAEGSVAFYGGDFDGTNILRNNIFADGPVSHDAFLVDHNISVDPGFIAPGAGDFHLKPGSTEAIDKGSADSAPAFDLDNNLRPTGKSHDIGAYEQ</sequence>
<feature type="compositionally biased region" description="Basic and acidic residues" evidence="1">
    <location>
        <begin position="392"/>
        <end position="401"/>
    </location>
</feature>
<evidence type="ECO:0000256" key="1">
    <source>
        <dbReference type="SAM" id="MobiDB-lite"/>
    </source>
</evidence>
<dbReference type="NCBIfam" id="NF041518">
    <property type="entry name" value="choice_anch_Q"/>
    <property type="match status" value="1"/>
</dbReference>
<dbReference type="Gene3D" id="2.160.20.10">
    <property type="entry name" value="Single-stranded right-handed beta-helix, Pectin lyase-like"/>
    <property type="match status" value="1"/>
</dbReference>
<evidence type="ECO:0000313" key="4">
    <source>
        <dbReference type="Proteomes" id="UP000580861"/>
    </source>
</evidence>
<keyword evidence="4" id="KW-1185">Reference proteome</keyword>
<accession>A0A841BBJ2</accession>
<dbReference type="InterPro" id="IPR039448">
    <property type="entry name" value="Beta_helix"/>
</dbReference>
<feature type="region of interest" description="Disordered" evidence="1">
    <location>
        <begin position="368"/>
        <end position="401"/>
    </location>
</feature>
<comment type="caution">
    <text evidence="3">The sequence shown here is derived from an EMBL/GenBank/DDBJ whole genome shotgun (WGS) entry which is preliminary data.</text>
</comment>
<gene>
    <name evidence="3" type="ORF">HDA45_008286</name>
</gene>
<dbReference type="EMBL" id="JACHMX010000001">
    <property type="protein sequence ID" value="MBB5858199.1"/>
    <property type="molecule type" value="Genomic_DNA"/>
</dbReference>
<feature type="domain" description="Right handed beta helix" evidence="2">
    <location>
        <begin position="104"/>
        <end position="254"/>
    </location>
</feature>
<dbReference type="InterPro" id="IPR011050">
    <property type="entry name" value="Pectin_lyase_fold/virulence"/>
</dbReference>
<dbReference type="Proteomes" id="UP000580861">
    <property type="component" value="Unassembled WGS sequence"/>
</dbReference>
<dbReference type="InterPro" id="IPR012334">
    <property type="entry name" value="Pectin_lyas_fold"/>
</dbReference>